<evidence type="ECO:0000256" key="3">
    <source>
        <dbReference type="ARBA" id="ARBA00022448"/>
    </source>
</evidence>
<protein>
    <submittedName>
        <fullName evidence="8">Proton/glutamate-aspartate symporter</fullName>
    </submittedName>
</protein>
<organism evidence="8 9">
    <name type="scientific">Candidatus Rhabdochlamydia oedothoracis</name>
    <dbReference type="NCBI Taxonomy" id="2720720"/>
    <lineage>
        <taxon>Bacteria</taxon>
        <taxon>Pseudomonadati</taxon>
        <taxon>Chlamydiota</taxon>
        <taxon>Chlamydiia</taxon>
        <taxon>Parachlamydiales</taxon>
        <taxon>Candidatus Rhabdochlamydiaceae</taxon>
        <taxon>Candidatus Rhabdochlamydia</taxon>
    </lineage>
</organism>
<keyword evidence="4 7" id="KW-0812">Transmembrane</keyword>
<sequence length="404" mass="43878">MQNKKSLLFLLGAIFLGIITGFFGQELLLKGAEITAALFMNFLKLLSIPIIFLSITSTLSGMKSQLEISNLGKRVFTYTLLTTVIAAAVGLLLFFIMQPSAKISAAEAVQITKAPTDTYLSFLWKIVPSNIVQVFLENNVIGTAFIGFIMGIAATYLPEDNRISVHQIFSSLFKLILKVTEGIAHLIPLGTWAFTALMFKDLSHTNSFKHLGLYLLTVVSANLVQGFVILPLLLKYKGISPVKLAKASFTALSLAFFSKSSNATLPVTLKCAEKEAGIHPKVAHFSLPLCTIINMNGCAAFILITVLFCSTIHGHVFGLLDLGIWVVLSTLASIGNAGVPMGCFFLTSMFLIGMDVPLNTLGLILPFYAFIDMIETSLNVWSDLSVTAIVDQECTHLEALPVKE</sequence>
<reference evidence="8 9" key="1">
    <citation type="journal article" date="2022" name="bioRxiv">
        <title>Ecology and evolution of chlamydial symbionts of arthropods.</title>
        <authorList>
            <person name="Halter T."/>
            <person name="Koestlbacher S."/>
            <person name="Collingro A."/>
            <person name="Sixt B.S."/>
            <person name="Toenshoff E.R."/>
            <person name="Hendrickx F."/>
            <person name="Kostanjsek R."/>
            <person name="Horn M."/>
        </authorList>
    </citation>
    <scope>NUCLEOTIDE SEQUENCE [LARGE SCALE GENOMIC DNA]</scope>
    <source>
        <strain evidence="8">W744xW776</strain>
    </source>
</reference>
<comment type="similarity">
    <text evidence="2">Belongs to the dicarboxylate/amino acid:cation symporter (DAACS) (TC 2.A.23) family.</text>
</comment>
<gene>
    <name evidence="8" type="ORF">RHABOEDO_001179</name>
</gene>
<evidence type="ECO:0000256" key="1">
    <source>
        <dbReference type="ARBA" id="ARBA00004141"/>
    </source>
</evidence>
<dbReference type="SUPFAM" id="SSF118215">
    <property type="entry name" value="Proton glutamate symport protein"/>
    <property type="match status" value="1"/>
</dbReference>
<dbReference type="Proteomes" id="UP000826014">
    <property type="component" value="Chromosome"/>
</dbReference>
<feature type="transmembrane region" description="Helical" evidence="7">
    <location>
        <begin position="211"/>
        <end position="234"/>
    </location>
</feature>
<dbReference type="PANTHER" id="PTHR42865">
    <property type="entry name" value="PROTON/GLUTAMATE-ASPARTATE SYMPORTER"/>
    <property type="match status" value="1"/>
</dbReference>
<dbReference type="PRINTS" id="PR00173">
    <property type="entry name" value="EDTRNSPORT"/>
</dbReference>
<evidence type="ECO:0000256" key="4">
    <source>
        <dbReference type="ARBA" id="ARBA00022692"/>
    </source>
</evidence>
<keyword evidence="3" id="KW-0813">Transport</keyword>
<dbReference type="InterPro" id="IPR001991">
    <property type="entry name" value="Na-dicarboxylate_symporter"/>
</dbReference>
<evidence type="ECO:0000256" key="6">
    <source>
        <dbReference type="ARBA" id="ARBA00023136"/>
    </source>
</evidence>
<dbReference type="EMBL" id="CP075587">
    <property type="protein sequence ID" value="QYF48937.1"/>
    <property type="molecule type" value="Genomic_DNA"/>
</dbReference>
<feature type="transmembrane region" description="Helical" evidence="7">
    <location>
        <begin position="179"/>
        <end position="199"/>
    </location>
</feature>
<feature type="transmembrane region" description="Helical" evidence="7">
    <location>
        <begin position="75"/>
        <end position="97"/>
    </location>
</feature>
<keyword evidence="6 7" id="KW-0472">Membrane</keyword>
<dbReference type="RefSeq" id="WP_215217578.1">
    <property type="nucleotide sequence ID" value="NZ_CP075587.1"/>
</dbReference>
<dbReference type="Gene3D" id="1.10.3860.10">
    <property type="entry name" value="Sodium:dicarboxylate symporter"/>
    <property type="match status" value="1"/>
</dbReference>
<comment type="subcellular location">
    <subcellularLocation>
        <location evidence="1">Membrane</location>
        <topology evidence="1">Multi-pass membrane protein</topology>
    </subcellularLocation>
</comment>
<name>A0ABX8V361_9BACT</name>
<proteinExistence type="inferred from homology"/>
<dbReference type="PANTHER" id="PTHR42865:SF5">
    <property type="entry name" value="L-CYSTINE TRANSPORTER TCYP"/>
    <property type="match status" value="1"/>
</dbReference>
<dbReference type="InterPro" id="IPR036458">
    <property type="entry name" value="Na:dicarbo_symporter_sf"/>
</dbReference>
<keyword evidence="5 7" id="KW-1133">Transmembrane helix</keyword>
<dbReference type="Pfam" id="PF00375">
    <property type="entry name" value="SDF"/>
    <property type="match status" value="1"/>
</dbReference>
<feature type="transmembrane region" description="Helical" evidence="7">
    <location>
        <begin position="316"/>
        <end position="338"/>
    </location>
</feature>
<accession>A0ABX8V361</accession>
<feature type="transmembrane region" description="Helical" evidence="7">
    <location>
        <begin position="285"/>
        <end position="309"/>
    </location>
</feature>
<evidence type="ECO:0000313" key="8">
    <source>
        <dbReference type="EMBL" id="QYF48937.1"/>
    </source>
</evidence>
<evidence type="ECO:0000313" key="9">
    <source>
        <dbReference type="Proteomes" id="UP000826014"/>
    </source>
</evidence>
<evidence type="ECO:0000256" key="7">
    <source>
        <dbReference type="SAM" id="Phobius"/>
    </source>
</evidence>
<keyword evidence="9" id="KW-1185">Reference proteome</keyword>
<evidence type="ECO:0000256" key="2">
    <source>
        <dbReference type="ARBA" id="ARBA00006148"/>
    </source>
</evidence>
<feature type="transmembrane region" description="Helical" evidence="7">
    <location>
        <begin position="34"/>
        <end position="55"/>
    </location>
</feature>
<evidence type="ECO:0000256" key="5">
    <source>
        <dbReference type="ARBA" id="ARBA00022989"/>
    </source>
</evidence>
<feature type="transmembrane region" description="Helical" evidence="7">
    <location>
        <begin position="140"/>
        <end position="158"/>
    </location>
</feature>